<evidence type="ECO:0000313" key="2">
    <source>
        <dbReference type="Proteomes" id="UP000263377"/>
    </source>
</evidence>
<sequence>MDKDITRTVDALCEADDADVSVLRAEVESRVATGEFDWAGGLAAELAARTAAGRDRQGHCAAALYWTLNALAARPGPQSLRALVRVLDSPHPGVSPRYLAAVVAHGHRIEDIADEVFDRAPETADAREFAACLLHETVLVTDAVNGYPALRAFADTLLAEGHPLAVLPLALLPEEHGLRRPVGAADDWTWTVPAVWPEPGDALETTPATRQRVAGAEPTETSLPATTEAMGAAVAHWLAQSNGKLAAQEFWLPDPVAPEDLPALLALLPLTPWPPGQTPARLHPSDPDLALRTLLTAALRAPAYGHGNYGAYGRLAAWRSLAALTGTPVDAPITRTADRVRQTTWLRLGTASAPWFHNVAWDLALAALHPDGRHLAVLAATDTD</sequence>
<protein>
    <submittedName>
        <fullName evidence="1">Uncharacterized protein</fullName>
    </submittedName>
</protein>
<keyword evidence="2" id="KW-1185">Reference proteome</keyword>
<reference evidence="1 2" key="1">
    <citation type="submission" date="2018-08" db="EMBL/GenBank/DDBJ databases">
        <title>Diversity &amp; Physiological Properties of Lignin-Decomposing Actinobacteria from Soil.</title>
        <authorList>
            <person name="Roh S.G."/>
            <person name="Kim S.B."/>
        </authorList>
    </citation>
    <scope>NUCLEOTIDE SEQUENCE [LARGE SCALE GENOMIC DNA]</scope>
    <source>
        <strain evidence="1 2">MMS17-GH009</strain>
    </source>
</reference>
<name>A0A372ZLZ0_9ACTN</name>
<dbReference type="RefSeq" id="WP_117484875.1">
    <property type="nucleotide sequence ID" value="NZ_QVIG01000001.1"/>
</dbReference>
<accession>A0A372ZLZ0</accession>
<gene>
    <name evidence="1" type="ORF">DR950_00380</name>
</gene>
<proteinExistence type="predicted"/>
<dbReference type="Pfam" id="PF19681">
    <property type="entry name" value="DUF6183"/>
    <property type="match status" value="1"/>
</dbReference>
<comment type="caution">
    <text evidence="1">The sequence shown here is derived from an EMBL/GenBank/DDBJ whole genome shotgun (WGS) entry which is preliminary data.</text>
</comment>
<dbReference type="Proteomes" id="UP000263377">
    <property type="component" value="Unassembled WGS sequence"/>
</dbReference>
<organism evidence="1 2">
    <name type="scientific">Kitasatospora xanthocidica</name>
    <dbReference type="NCBI Taxonomy" id="83382"/>
    <lineage>
        <taxon>Bacteria</taxon>
        <taxon>Bacillati</taxon>
        <taxon>Actinomycetota</taxon>
        <taxon>Actinomycetes</taxon>
        <taxon>Kitasatosporales</taxon>
        <taxon>Streptomycetaceae</taxon>
        <taxon>Kitasatospora</taxon>
    </lineage>
</organism>
<evidence type="ECO:0000313" key="1">
    <source>
        <dbReference type="EMBL" id="RGD56450.1"/>
    </source>
</evidence>
<dbReference type="InterPro" id="IPR045756">
    <property type="entry name" value="DUF6183"/>
</dbReference>
<dbReference type="AlphaFoldDB" id="A0A372ZLZ0"/>
<dbReference type="EMBL" id="QVIG01000001">
    <property type="protein sequence ID" value="RGD56450.1"/>
    <property type="molecule type" value="Genomic_DNA"/>
</dbReference>